<gene>
    <name evidence="1" type="ORF">J7337_004918</name>
</gene>
<dbReference type="GeneID" id="68312774"/>
<protein>
    <submittedName>
        <fullName evidence="1">Uncharacterized protein</fullName>
    </submittedName>
</protein>
<dbReference type="AlphaFoldDB" id="A0A9P8ITG3"/>
<keyword evidence="2" id="KW-1185">Reference proteome</keyword>
<evidence type="ECO:0000313" key="1">
    <source>
        <dbReference type="EMBL" id="KAG9504937.1"/>
    </source>
</evidence>
<organism evidence="1 2">
    <name type="scientific">Fusarium musae</name>
    <dbReference type="NCBI Taxonomy" id="1042133"/>
    <lineage>
        <taxon>Eukaryota</taxon>
        <taxon>Fungi</taxon>
        <taxon>Dikarya</taxon>
        <taxon>Ascomycota</taxon>
        <taxon>Pezizomycotina</taxon>
        <taxon>Sordariomycetes</taxon>
        <taxon>Hypocreomycetidae</taxon>
        <taxon>Hypocreales</taxon>
        <taxon>Nectriaceae</taxon>
        <taxon>Fusarium</taxon>
    </lineage>
</organism>
<sequence>MPQLPASDKDQLIARINDGSFTLADLSIDRCPELETGVVSQEALNRVYARMVGEVFKTFHLDKEEAMICFRKCVKELARGVPLQATSLGEYKRWKKVKKHLDVAMELQSQTGHPACIPAPHLVSVIALLTIRRVRMNTEGFAI</sequence>
<dbReference type="KEGG" id="fmu:J7337_004918"/>
<evidence type="ECO:0000313" key="2">
    <source>
        <dbReference type="Proteomes" id="UP000827133"/>
    </source>
</evidence>
<name>A0A9P8ITG3_9HYPO</name>
<comment type="caution">
    <text evidence="1">The sequence shown here is derived from an EMBL/GenBank/DDBJ whole genome shotgun (WGS) entry which is preliminary data.</text>
</comment>
<dbReference type="RefSeq" id="XP_044683936.1">
    <property type="nucleotide sequence ID" value="XM_044822603.1"/>
</dbReference>
<dbReference type="Proteomes" id="UP000827133">
    <property type="component" value="Unassembled WGS sequence"/>
</dbReference>
<proteinExistence type="predicted"/>
<accession>A0A9P8ITG3</accession>
<dbReference type="EMBL" id="JAHBCI010000003">
    <property type="protein sequence ID" value="KAG9504937.1"/>
    <property type="molecule type" value="Genomic_DNA"/>
</dbReference>
<reference evidence="1" key="1">
    <citation type="journal article" date="2021" name="Mol. Plant Microbe Interact.">
        <title>Telomere to telomere genome assembly of Fusarium musae F31, causal agent of crown rot disease of banana.</title>
        <authorList>
            <person name="Degradi L."/>
            <person name="Tava V."/>
            <person name="Kunova A."/>
            <person name="Cortesi P."/>
            <person name="Saracchi M."/>
            <person name="Pasquali M."/>
        </authorList>
    </citation>
    <scope>NUCLEOTIDE SEQUENCE</scope>
    <source>
        <strain evidence="1">F31</strain>
    </source>
</reference>